<comment type="caution">
    <text evidence="1">The sequence shown here is derived from an EMBL/GenBank/DDBJ whole genome shotgun (WGS) entry which is preliminary data.</text>
</comment>
<keyword evidence="2" id="KW-1185">Reference proteome</keyword>
<evidence type="ECO:0000313" key="2">
    <source>
        <dbReference type="Proteomes" id="UP001185028"/>
    </source>
</evidence>
<proteinExistence type="predicted"/>
<gene>
    <name evidence="1" type="ORF">JOC58_004333</name>
</gene>
<dbReference type="EMBL" id="JAVDQH010000027">
    <property type="protein sequence ID" value="MDR6246402.1"/>
    <property type="molecule type" value="Genomic_DNA"/>
</dbReference>
<organism evidence="1 2">
    <name type="scientific">Paenibacillus hunanensis</name>
    <dbReference type="NCBI Taxonomy" id="539262"/>
    <lineage>
        <taxon>Bacteria</taxon>
        <taxon>Bacillati</taxon>
        <taxon>Bacillota</taxon>
        <taxon>Bacilli</taxon>
        <taxon>Bacillales</taxon>
        <taxon>Paenibacillaceae</taxon>
        <taxon>Paenibacillus</taxon>
    </lineage>
</organism>
<dbReference type="Proteomes" id="UP001185028">
    <property type="component" value="Unassembled WGS sequence"/>
</dbReference>
<accession>A0ABU1J782</accession>
<protein>
    <submittedName>
        <fullName evidence="1">Uncharacterized protein</fullName>
    </submittedName>
</protein>
<sequence length="43" mass="4749">MMSGIGLVCECIFYAEKFSVTCQVLIDGLILVGELLAMEPVRR</sequence>
<name>A0ABU1J782_9BACL</name>
<evidence type="ECO:0000313" key="1">
    <source>
        <dbReference type="EMBL" id="MDR6246402.1"/>
    </source>
</evidence>
<reference evidence="1 2" key="1">
    <citation type="submission" date="2023-07" db="EMBL/GenBank/DDBJ databases">
        <title>Genomic Encyclopedia of Type Strains, Phase IV (KMG-IV): sequencing the most valuable type-strain genomes for metagenomic binning, comparative biology and taxonomic classification.</title>
        <authorList>
            <person name="Goeker M."/>
        </authorList>
    </citation>
    <scope>NUCLEOTIDE SEQUENCE [LARGE SCALE GENOMIC DNA]</scope>
    <source>
        <strain evidence="1 2">DSM 22170</strain>
    </source>
</reference>